<accession>A0A218MNE9</accession>
<dbReference type="EMBL" id="KY052856">
    <property type="protein sequence ID" value="ASF00798.1"/>
    <property type="molecule type" value="Genomic_DNA"/>
</dbReference>
<feature type="domain" description="Gp5/Type VI secretion system Vgr protein OB-fold" evidence="1">
    <location>
        <begin position="24"/>
        <end position="94"/>
    </location>
</feature>
<organism evidence="2">
    <name type="scientific">uncultured virus</name>
    <dbReference type="NCBI Taxonomy" id="340016"/>
    <lineage>
        <taxon>Viruses</taxon>
        <taxon>environmental samples</taxon>
    </lineage>
</organism>
<reference evidence="2" key="2">
    <citation type="journal article" date="2017" name="Nat. Commun.">
        <title>Single-virus genomics reveals hidden cosmopolitan and abundant viruses.</title>
        <authorList>
            <person name="Martinez-Hernandez F."/>
            <person name="Fornas O."/>
            <person name="Lluesma Gomez M."/>
            <person name="Bolduc B."/>
            <person name="de la Cruz Pena M.J."/>
            <person name="Martinez J.M."/>
            <person name="Anton J."/>
            <person name="Gasol J.M."/>
            <person name="Rosselli R."/>
            <person name="Rodriguez-Valera F."/>
            <person name="Sullivan M.B."/>
            <person name="Acinas S.G."/>
            <person name="Martinez-Garcia M."/>
        </authorList>
    </citation>
    <scope>NUCLEOTIDE SEQUENCE</scope>
</reference>
<protein>
    <recommendedName>
        <fullName evidence="1">Gp5/Type VI secretion system Vgr protein OB-fold domain-containing protein</fullName>
    </recommendedName>
</protein>
<sequence length="232" mass="25907">MAEGLLSQLVDNGVESIGRYYSIYRAVVMDIDDPFNMDRLQVYVPDVDVITWAIPFGSHGSENCGFRLFPLPKKSDIVYVLFEKGNPGNPLWIYHGWSMNQSPEEFEDPDICGIVTPKGTKILINDRTGEIHIEAANRLSIVASSEDGIVISANKIRLNSSQQVILNNGDEPLISINSLTNRLNKLVKEIDELKNLYNTHTHPAISSTTANVVTKPISTFNKEEYSDESTLH</sequence>
<dbReference type="Pfam" id="PF04717">
    <property type="entry name" value="Phage_base_V"/>
    <property type="match status" value="1"/>
</dbReference>
<evidence type="ECO:0000313" key="2">
    <source>
        <dbReference type="EMBL" id="ASF00798.1"/>
    </source>
</evidence>
<dbReference type="SUPFAM" id="SSF69255">
    <property type="entry name" value="gp5 N-terminal domain-like"/>
    <property type="match status" value="1"/>
</dbReference>
<dbReference type="InterPro" id="IPR006531">
    <property type="entry name" value="Gp5/Vgr_OB"/>
</dbReference>
<reference evidence="2" key="1">
    <citation type="submission" date="2016-10" db="EMBL/GenBank/DDBJ databases">
        <authorList>
            <person name="Varghese N."/>
        </authorList>
    </citation>
    <scope>NUCLEOTIDE SEQUENCE</scope>
</reference>
<name>A0A218MNE9_9VIRU</name>
<proteinExistence type="predicted"/>
<evidence type="ECO:0000259" key="1">
    <source>
        <dbReference type="Pfam" id="PF04717"/>
    </source>
</evidence>